<dbReference type="AlphaFoldDB" id="A0A1N7KI21"/>
<proteinExistence type="predicted"/>
<keyword evidence="2" id="KW-1185">Reference proteome</keyword>
<evidence type="ECO:0000313" key="2">
    <source>
        <dbReference type="Proteomes" id="UP000186795"/>
    </source>
</evidence>
<accession>A0A1N7KI21</accession>
<protein>
    <submittedName>
        <fullName evidence="1">Uncharacterized protein</fullName>
    </submittedName>
</protein>
<dbReference type="Proteomes" id="UP000186795">
    <property type="component" value="Unassembled WGS sequence"/>
</dbReference>
<evidence type="ECO:0000313" key="1">
    <source>
        <dbReference type="EMBL" id="SIS61258.1"/>
    </source>
</evidence>
<reference evidence="2" key="1">
    <citation type="submission" date="2017-01" db="EMBL/GenBank/DDBJ databases">
        <authorList>
            <person name="Varghese N."/>
            <person name="Submissions S."/>
        </authorList>
    </citation>
    <scope>NUCLEOTIDE SEQUENCE [LARGE SCALE GENOMIC DNA]</scope>
    <source>
        <strain evidence="2">DSM 45196</strain>
    </source>
</reference>
<organism evidence="1 2">
    <name type="scientific">Kroppenstedtia eburnea</name>
    <dbReference type="NCBI Taxonomy" id="714067"/>
    <lineage>
        <taxon>Bacteria</taxon>
        <taxon>Bacillati</taxon>
        <taxon>Bacillota</taxon>
        <taxon>Bacilli</taxon>
        <taxon>Bacillales</taxon>
        <taxon>Thermoactinomycetaceae</taxon>
        <taxon>Kroppenstedtia</taxon>
    </lineage>
</organism>
<dbReference type="EMBL" id="FTOD01000003">
    <property type="protein sequence ID" value="SIS61258.1"/>
    <property type="molecule type" value="Genomic_DNA"/>
</dbReference>
<gene>
    <name evidence="1" type="ORF">SAMN05421790_10387</name>
</gene>
<dbReference type="OrthoDB" id="2987087at2"/>
<dbReference type="RefSeq" id="WP_076524015.1">
    <property type="nucleotide sequence ID" value="NZ_CP048103.1"/>
</dbReference>
<name>A0A1N7KI21_9BACL</name>
<sequence length="262" mass="30464">MFDTKKGKYTEEENGRIIQKVNEGNEKGIRERVILKELSDELNRGFAGIMSHVRKLRKQYPEKFHSTGRLGQSTEQRLNSWTEKEEEVVIQTVNRFLDRGQPLSAAIAQLEKELNRTQGAVYQRIYTLRRRSPERFNRMPEPRAKHKKEWQYQRSLVRNLEGNDSIGKGETAASLENIPSSLPSLHSQLQSSASLSEEEMVLKAFERRFGKLNNFTRNKLLTLMGKYGHTRVSIALFSIQDDKEFPVAVAEFLEQYLKRDFV</sequence>